<dbReference type="KEGG" id="hgn:E6W36_15525"/>
<dbReference type="InterPro" id="IPR011256">
    <property type="entry name" value="Reg_factor_effector_dom_sf"/>
</dbReference>
<dbReference type="RefSeq" id="WP_222873311.1">
    <property type="nucleotide sequence ID" value="NZ_CP039704.1"/>
</dbReference>
<organism evidence="1 2">
    <name type="scientific">Hankyongella ginsenosidimutans</name>
    <dbReference type="NCBI Taxonomy" id="1763828"/>
    <lineage>
        <taxon>Bacteria</taxon>
        <taxon>Pseudomonadati</taxon>
        <taxon>Pseudomonadota</taxon>
        <taxon>Alphaproteobacteria</taxon>
        <taxon>Sphingomonadales</taxon>
        <taxon>Sphingomonadaceae</taxon>
        <taxon>Hankyongella</taxon>
    </lineage>
</organism>
<evidence type="ECO:0000313" key="1">
    <source>
        <dbReference type="EMBL" id="QCI80416.1"/>
    </source>
</evidence>
<sequence>MAVTPGRAVQDALSFDRHGEVASDYALSRHKSGGTQVLWRMRIDTRFDIVKRWRGLLLPKTIGARMDEALAKFKTLAEIIPDADIGDLDMQVVSVAARSVAAVALPPPATLDQDEAALVEAMARVMAYLNERGLYPDNEGYKIDVDANTPAEQSLAGVAIPDGIDLPEGSDIGAVRTYSGPALLIRVRGGADSIRRVRLRVGSFIQAANMTQVAPSWEVRKAEFAEIYIPVSGTPKGRG</sequence>
<proteinExistence type="predicted"/>
<name>A0A4D7CBY5_9SPHN</name>
<dbReference type="AlphaFoldDB" id="A0A4D7CBY5"/>
<accession>A0A4D7CBY5</accession>
<gene>
    <name evidence="1" type="ORF">E6W36_15525</name>
</gene>
<evidence type="ECO:0008006" key="3">
    <source>
        <dbReference type="Google" id="ProtNLM"/>
    </source>
</evidence>
<reference evidence="2" key="1">
    <citation type="submission" date="2019-04" db="EMBL/GenBank/DDBJ databases">
        <title>Complete genome sequence of Sphingomonas sp. W1-2-3.</title>
        <authorList>
            <person name="Im W.T."/>
        </authorList>
    </citation>
    <scope>NUCLEOTIDE SEQUENCE [LARGE SCALE GENOMIC DNA]</scope>
    <source>
        <strain evidence="2">W1-2-3</strain>
    </source>
</reference>
<evidence type="ECO:0000313" key="2">
    <source>
        <dbReference type="Proteomes" id="UP000298714"/>
    </source>
</evidence>
<dbReference type="Gene3D" id="3.20.80.10">
    <property type="entry name" value="Regulatory factor, effector binding domain"/>
    <property type="match status" value="1"/>
</dbReference>
<dbReference type="Proteomes" id="UP000298714">
    <property type="component" value="Chromosome"/>
</dbReference>
<keyword evidence="2" id="KW-1185">Reference proteome</keyword>
<protein>
    <recommendedName>
        <fullName evidence="3">GyrI-like domain-containing protein</fullName>
    </recommendedName>
</protein>
<dbReference type="EMBL" id="CP039704">
    <property type="protein sequence ID" value="QCI80416.1"/>
    <property type="molecule type" value="Genomic_DNA"/>
</dbReference>